<dbReference type="SMART" id="SM00849">
    <property type="entry name" value="Lactamase_B"/>
    <property type="match status" value="1"/>
</dbReference>
<dbReference type="PANTHER" id="PTHR42951">
    <property type="entry name" value="METALLO-BETA-LACTAMASE DOMAIN-CONTAINING"/>
    <property type="match status" value="1"/>
</dbReference>
<dbReference type="EMBL" id="QNRI01000001">
    <property type="protein sequence ID" value="RBP01458.1"/>
    <property type="molecule type" value="Genomic_DNA"/>
</dbReference>
<comment type="caution">
    <text evidence="2">The sequence shown here is derived from an EMBL/GenBank/DDBJ whole genome shotgun (WGS) entry which is preliminary data.</text>
</comment>
<dbReference type="GO" id="GO:0016787">
    <property type="term" value="F:hydrolase activity"/>
    <property type="evidence" value="ECO:0007669"/>
    <property type="project" value="UniProtKB-KW"/>
</dbReference>
<dbReference type="STRING" id="200904.GCA_900168775_02576"/>
<organism evidence="2 3">
    <name type="scientific">Paraliobacillus ryukyuensis</name>
    <dbReference type="NCBI Taxonomy" id="200904"/>
    <lineage>
        <taxon>Bacteria</taxon>
        <taxon>Bacillati</taxon>
        <taxon>Bacillota</taxon>
        <taxon>Bacilli</taxon>
        <taxon>Bacillales</taxon>
        <taxon>Bacillaceae</taxon>
        <taxon>Paraliobacillus</taxon>
    </lineage>
</organism>
<dbReference type="PANTHER" id="PTHR42951:SF17">
    <property type="entry name" value="METALLO-BETA-LACTAMASE DOMAIN-CONTAINING PROTEIN"/>
    <property type="match status" value="1"/>
</dbReference>
<accession>A0A366EGJ9</accession>
<dbReference type="OrthoDB" id="9802248at2"/>
<dbReference type="InterPro" id="IPR001279">
    <property type="entry name" value="Metallo-B-lactamas"/>
</dbReference>
<dbReference type="InterPro" id="IPR050855">
    <property type="entry name" value="NDM-1-like"/>
</dbReference>
<dbReference type="InterPro" id="IPR036866">
    <property type="entry name" value="RibonucZ/Hydroxyglut_hydro"/>
</dbReference>
<feature type="domain" description="Metallo-beta-lactamase" evidence="1">
    <location>
        <begin position="33"/>
        <end position="242"/>
    </location>
</feature>
<protein>
    <submittedName>
        <fullName evidence="2">Glyoxylase-like metal-dependent hydrolase (Beta-lactamase superfamily II)</fullName>
    </submittedName>
</protein>
<gene>
    <name evidence="2" type="ORF">DES48_101195</name>
</gene>
<evidence type="ECO:0000259" key="1">
    <source>
        <dbReference type="SMART" id="SM00849"/>
    </source>
</evidence>
<dbReference type="Pfam" id="PF00753">
    <property type="entry name" value="Lactamase_B"/>
    <property type="match status" value="1"/>
</dbReference>
<dbReference type="Gene3D" id="3.60.15.10">
    <property type="entry name" value="Ribonuclease Z/Hydroxyacylglutathione hydrolase-like"/>
    <property type="match status" value="1"/>
</dbReference>
<keyword evidence="3" id="KW-1185">Reference proteome</keyword>
<dbReference type="RefSeq" id="WP_113866108.1">
    <property type="nucleotide sequence ID" value="NZ_BAABQN010000001.1"/>
</dbReference>
<dbReference type="Proteomes" id="UP000252254">
    <property type="component" value="Unassembled WGS sequence"/>
</dbReference>
<dbReference type="SUPFAM" id="SSF56281">
    <property type="entry name" value="Metallo-hydrolase/oxidoreductase"/>
    <property type="match status" value="1"/>
</dbReference>
<dbReference type="AlphaFoldDB" id="A0A366EGJ9"/>
<keyword evidence="2" id="KW-0378">Hydrolase</keyword>
<name>A0A366EGJ9_9BACI</name>
<dbReference type="CDD" id="cd07721">
    <property type="entry name" value="yflN-like_MBL-fold"/>
    <property type="match status" value="1"/>
</dbReference>
<proteinExistence type="predicted"/>
<sequence length="274" mass="30661">MSLDDNLTNHPNDYEHAEVTEILEDVALYRTLVSNVYMLGKPSEKEWFLIDTGVKHYHERIIAAAKKRFNNVPPRAILLTHGHFDHAGSAKALAKYWDTPIYSHAQEKPYLDGTLAYQPVDPTVGGGMLSLLSPLFPQKPLQLSKWLHTITEEQEISFLQGWKIIHTPGHTPGHISLFREDDRTLIAGDVVTTENPESALAVFFPIGKIYGPPAFFTKDWDLAKKSVEKVASLHPKLLLAGHGLPMKGTALTEGLEHLITNFHSLAIPKHKNDD</sequence>
<reference evidence="2 3" key="1">
    <citation type="submission" date="2018-06" db="EMBL/GenBank/DDBJ databases">
        <title>Genomic Encyclopedia of Type Strains, Phase IV (KMG-IV): sequencing the most valuable type-strain genomes for metagenomic binning, comparative biology and taxonomic classification.</title>
        <authorList>
            <person name="Goeker M."/>
        </authorList>
    </citation>
    <scope>NUCLEOTIDE SEQUENCE [LARGE SCALE GENOMIC DNA]</scope>
    <source>
        <strain evidence="2 3">DSM 15140</strain>
    </source>
</reference>
<evidence type="ECO:0000313" key="3">
    <source>
        <dbReference type="Proteomes" id="UP000252254"/>
    </source>
</evidence>
<evidence type="ECO:0000313" key="2">
    <source>
        <dbReference type="EMBL" id="RBP01458.1"/>
    </source>
</evidence>